<dbReference type="GO" id="GO:0031012">
    <property type="term" value="C:extracellular matrix"/>
    <property type="evidence" value="ECO:0007669"/>
    <property type="project" value="TreeGrafter"/>
</dbReference>
<feature type="non-terminal residue" evidence="4">
    <location>
        <position position="597"/>
    </location>
</feature>
<keyword evidence="2" id="KW-0325">Glycoprotein</keyword>
<dbReference type="SUPFAM" id="SSF57567">
    <property type="entry name" value="Serine protease inhibitors"/>
    <property type="match status" value="2"/>
</dbReference>
<comment type="caution">
    <text evidence="4">The sequence shown here is derived from an EMBL/GenBank/DDBJ whole genome shotgun (WGS) entry which is preliminary data.</text>
</comment>
<dbReference type="InterPro" id="IPR001846">
    <property type="entry name" value="VWF_type-D"/>
</dbReference>
<dbReference type="PANTHER" id="PTHR11339:SF373">
    <property type="entry name" value="VWFD DOMAIN-CONTAINING PROTEIN"/>
    <property type="match status" value="1"/>
</dbReference>
<reference evidence="4 5" key="1">
    <citation type="submission" date="2019-09" db="EMBL/GenBank/DDBJ databases">
        <title>Bird 10,000 Genomes (B10K) Project - Family phase.</title>
        <authorList>
            <person name="Zhang G."/>
        </authorList>
    </citation>
    <scope>NUCLEOTIDE SEQUENCE [LARGE SCALE GENOMIC DNA]</scope>
    <source>
        <strain evidence="4">B10K-DU-002-51</strain>
        <tissue evidence="4">Muscle</tissue>
    </source>
</reference>
<sequence>LKTDFELVVTFDWHSYARVILPNTYSRAVCGLCGDADGDPANDFSTPDGHQATGELQFGDSWKVAEVPGCWAGCTDGCKVCTEAEKRPYRGDKHCGLLVKKGGPFAACHDVIDPQPFFSDCLFDTCLYEGHQETVCRSLSAYVTACQSEGVAIKPWRTAAFCSLVCPPHQHYELHGPTCPPTCHGQTEPEPCEMSTTNATSTTEGCFCDAGFLRSGDHCVPLARCGCIHDGRYYKAGEDFLPDPRCFQRCSCRGAGTVECWPTEGCGEGEVCAVRDGVRGCYAHECGRCEVLGVVSYRTFDGRPLAFAGTCAYVLATVEVDGPQDPLAPFLVEVEKESGEGGRKGVRKVVVNAYGVTIGMGKGEEWEVDGERHLLPLALAEGALTVSQEGTHRVLLTQGGLKLLYDGDSYVVLTLPVAYHGRTRGLCGNFNGDPGDDLSTPEELGAAWGTLTPTCTHGDPPPTCPVDKLGPCAVLLEKTGPFVGCHGVVDPHEHVASCVQEQCGQPGAATLCRSLQAYAAACQAAGGQLQEWREATKCPFSCPPDTVYELCGQRCSGTCAGLLATPPCSHKCFEGCRCRDGFLFDGADCVPMDQCGC</sequence>
<dbReference type="EMBL" id="VZZY01009913">
    <property type="protein sequence ID" value="NXW58236.1"/>
    <property type="molecule type" value="Genomic_DNA"/>
</dbReference>
<evidence type="ECO:0000313" key="4">
    <source>
        <dbReference type="EMBL" id="NXW58236.1"/>
    </source>
</evidence>
<dbReference type="PANTHER" id="PTHR11339">
    <property type="entry name" value="EXTRACELLULAR MATRIX GLYCOPROTEIN RELATED"/>
    <property type="match status" value="1"/>
</dbReference>
<proteinExistence type="predicted"/>
<dbReference type="InterPro" id="IPR036084">
    <property type="entry name" value="Ser_inhib-like_sf"/>
</dbReference>
<name>A0A7L4D6P9_9AVES</name>
<evidence type="ECO:0000256" key="1">
    <source>
        <dbReference type="ARBA" id="ARBA00023157"/>
    </source>
</evidence>
<feature type="domain" description="VWFD" evidence="3">
    <location>
        <begin position="287"/>
        <end position="465"/>
    </location>
</feature>
<evidence type="ECO:0000256" key="2">
    <source>
        <dbReference type="ARBA" id="ARBA00023180"/>
    </source>
</evidence>
<dbReference type="Pfam" id="PF00094">
    <property type="entry name" value="VWD"/>
    <property type="match status" value="2"/>
</dbReference>
<keyword evidence="1" id="KW-1015">Disulfide bond</keyword>
<protein>
    <submittedName>
        <fullName evidence="4">FCGBP protein</fullName>
    </submittedName>
</protein>
<dbReference type="FunFam" id="2.10.25.10:FF:000055">
    <property type="entry name" value="alpha-tectorin isoform X1"/>
    <property type="match status" value="1"/>
</dbReference>
<evidence type="ECO:0000259" key="3">
    <source>
        <dbReference type="PROSITE" id="PS51233"/>
    </source>
</evidence>
<evidence type="ECO:0000313" key="5">
    <source>
        <dbReference type="Proteomes" id="UP000541249"/>
    </source>
</evidence>
<dbReference type="PROSITE" id="PS51233">
    <property type="entry name" value="VWFD"/>
    <property type="match status" value="2"/>
</dbReference>
<gene>
    <name evidence="4" type="primary">Fcgbp_1</name>
    <name evidence="4" type="ORF">EURGUL_R07771</name>
</gene>
<feature type="domain" description="VWFD" evidence="3">
    <location>
        <begin position="1"/>
        <end position="71"/>
    </location>
</feature>
<accession>A0A7L4D6P9</accession>
<dbReference type="AlphaFoldDB" id="A0A7L4D6P9"/>
<dbReference type="OrthoDB" id="6236007at2759"/>
<dbReference type="CDD" id="cd19941">
    <property type="entry name" value="TIL"/>
    <property type="match status" value="2"/>
</dbReference>
<dbReference type="Proteomes" id="UP000541249">
    <property type="component" value="Unassembled WGS sequence"/>
</dbReference>
<dbReference type="Gene3D" id="2.10.25.10">
    <property type="entry name" value="Laminin"/>
    <property type="match status" value="2"/>
</dbReference>
<dbReference type="InterPro" id="IPR014853">
    <property type="entry name" value="VWF/SSPO/ZAN-like_Cys-rich_dom"/>
</dbReference>
<dbReference type="SMART" id="SM00832">
    <property type="entry name" value="C8"/>
    <property type="match status" value="2"/>
</dbReference>
<dbReference type="GO" id="GO:0005615">
    <property type="term" value="C:extracellular space"/>
    <property type="evidence" value="ECO:0007669"/>
    <property type="project" value="TreeGrafter"/>
</dbReference>
<organism evidence="4 5">
    <name type="scientific">Eurystomus gularis</name>
    <dbReference type="NCBI Taxonomy" id="325343"/>
    <lineage>
        <taxon>Eukaryota</taxon>
        <taxon>Metazoa</taxon>
        <taxon>Chordata</taxon>
        <taxon>Craniata</taxon>
        <taxon>Vertebrata</taxon>
        <taxon>Euteleostomi</taxon>
        <taxon>Archelosauria</taxon>
        <taxon>Archosauria</taxon>
        <taxon>Dinosauria</taxon>
        <taxon>Saurischia</taxon>
        <taxon>Theropoda</taxon>
        <taxon>Coelurosauria</taxon>
        <taxon>Aves</taxon>
        <taxon>Neognathae</taxon>
        <taxon>Neoaves</taxon>
        <taxon>Telluraves</taxon>
        <taxon>Coraciimorphae</taxon>
        <taxon>Coraciiformes</taxon>
        <taxon>Coraciidae</taxon>
        <taxon>Eurystomus</taxon>
    </lineage>
</organism>
<dbReference type="Pfam" id="PF08742">
    <property type="entry name" value="C8"/>
    <property type="match status" value="2"/>
</dbReference>
<dbReference type="SMART" id="SM00216">
    <property type="entry name" value="VWD"/>
    <property type="match status" value="1"/>
</dbReference>
<keyword evidence="5" id="KW-1185">Reference proteome</keyword>
<dbReference type="InterPro" id="IPR002919">
    <property type="entry name" value="TIL_dom"/>
</dbReference>
<dbReference type="InterPro" id="IPR050780">
    <property type="entry name" value="Mucin_vWF_Thrombospondin_sf"/>
</dbReference>
<feature type="non-terminal residue" evidence="4">
    <location>
        <position position="1"/>
    </location>
</feature>
<dbReference type="Pfam" id="PF01826">
    <property type="entry name" value="TIL"/>
    <property type="match status" value="2"/>
</dbReference>